<organism evidence="2 3">
    <name type="scientific">Dipteronia dyeriana</name>
    <dbReference type="NCBI Taxonomy" id="168575"/>
    <lineage>
        <taxon>Eukaryota</taxon>
        <taxon>Viridiplantae</taxon>
        <taxon>Streptophyta</taxon>
        <taxon>Embryophyta</taxon>
        <taxon>Tracheophyta</taxon>
        <taxon>Spermatophyta</taxon>
        <taxon>Magnoliopsida</taxon>
        <taxon>eudicotyledons</taxon>
        <taxon>Gunneridae</taxon>
        <taxon>Pentapetalae</taxon>
        <taxon>rosids</taxon>
        <taxon>malvids</taxon>
        <taxon>Sapindales</taxon>
        <taxon>Sapindaceae</taxon>
        <taxon>Hippocastanoideae</taxon>
        <taxon>Acereae</taxon>
        <taxon>Dipteronia</taxon>
    </lineage>
</organism>
<dbReference type="PANTHER" id="PTHR31170">
    <property type="entry name" value="BNAC04G53230D PROTEIN"/>
    <property type="match status" value="1"/>
</dbReference>
<name>A0AAD9X191_9ROSI</name>
<keyword evidence="1" id="KW-1133">Transmembrane helix</keyword>
<evidence type="ECO:0000256" key="1">
    <source>
        <dbReference type="SAM" id="Phobius"/>
    </source>
</evidence>
<feature type="transmembrane region" description="Helical" evidence="1">
    <location>
        <begin position="392"/>
        <end position="414"/>
    </location>
</feature>
<dbReference type="Proteomes" id="UP001280121">
    <property type="component" value="Unassembled WGS sequence"/>
</dbReference>
<sequence>MEENEHQYREWQGNNVEEVLEPTPDCCIYRVPRYLRKINKGAYTPWLISIGPLHYGRKELMGMQNQKRRYWTKFGERVNNEEKLEELKTYIKNQEQRIRDHYSVTSKIQSSKYVAMILYDAVFIIELFLRKYHRTNDFLLKVPLAASVLKDILLLENQVPYFVLNDLYAKAFPSNERNNPSFFSLSHNFFRDLLISNNVLILAEHLPQVKHLTDFLRRALVMKVQTIEKRDRGYIYDLPSVTKLKESGLNFRCIDECFLDVSLAKRRHGKWLPWFKVNELQIPRTQICDETECLFRNLMALEVFHYPIQSQVCDYAFLMDYLIDTIKDVDLLVEKGIIANYMGNNEAIAKMFNRLCSNIPITESCYYDVAEKLRAHYKYPWNHVKATLKSVYFGNLWTGTATVAAIFLLILTAIQTACSIMQL</sequence>
<comment type="caution">
    <text evidence="2">The sequence shown here is derived from an EMBL/GenBank/DDBJ whole genome shotgun (WGS) entry which is preliminary data.</text>
</comment>
<evidence type="ECO:0000313" key="3">
    <source>
        <dbReference type="Proteomes" id="UP001280121"/>
    </source>
</evidence>
<keyword evidence="3" id="KW-1185">Reference proteome</keyword>
<keyword evidence="1" id="KW-0812">Transmembrane</keyword>
<accession>A0AAD9X191</accession>
<protein>
    <submittedName>
        <fullName evidence="2">Uncharacterized protein</fullName>
    </submittedName>
</protein>
<dbReference type="PANTHER" id="PTHR31170:SF9">
    <property type="entry name" value="PROTEIN, PUTATIVE (DUF247)-RELATED"/>
    <property type="match status" value="1"/>
</dbReference>
<dbReference type="InterPro" id="IPR004158">
    <property type="entry name" value="DUF247_pln"/>
</dbReference>
<dbReference type="EMBL" id="JANJYI010000005">
    <property type="protein sequence ID" value="KAK2650731.1"/>
    <property type="molecule type" value="Genomic_DNA"/>
</dbReference>
<keyword evidence="1" id="KW-0472">Membrane</keyword>
<gene>
    <name evidence="2" type="ORF">Ddye_018220</name>
</gene>
<proteinExistence type="predicted"/>
<dbReference type="Pfam" id="PF03140">
    <property type="entry name" value="DUF247"/>
    <property type="match status" value="1"/>
</dbReference>
<evidence type="ECO:0000313" key="2">
    <source>
        <dbReference type="EMBL" id="KAK2650731.1"/>
    </source>
</evidence>
<dbReference type="AlphaFoldDB" id="A0AAD9X191"/>
<reference evidence="2" key="1">
    <citation type="journal article" date="2023" name="Plant J.">
        <title>Genome sequences and population genomics provide insights into the demographic history, inbreeding, and mutation load of two 'living fossil' tree species of Dipteronia.</title>
        <authorList>
            <person name="Feng Y."/>
            <person name="Comes H.P."/>
            <person name="Chen J."/>
            <person name="Zhu S."/>
            <person name="Lu R."/>
            <person name="Zhang X."/>
            <person name="Li P."/>
            <person name="Qiu J."/>
            <person name="Olsen K.M."/>
            <person name="Qiu Y."/>
        </authorList>
    </citation>
    <scope>NUCLEOTIDE SEQUENCE</scope>
    <source>
        <strain evidence="2">KIB01</strain>
    </source>
</reference>